<reference evidence="1" key="1">
    <citation type="submission" date="2018-05" db="EMBL/GenBank/DDBJ databases">
        <authorList>
            <person name="Lanie J.A."/>
            <person name="Ng W.-L."/>
            <person name="Kazmierczak K.M."/>
            <person name="Andrzejewski T.M."/>
            <person name="Davidsen T.M."/>
            <person name="Wayne K.J."/>
            <person name="Tettelin H."/>
            <person name="Glass J.I."/>
            <person name="Rusch D."/>
            <person name="Podicherti R."/>
            <person name="Tsui H.-C.T."/>
            <person name="Winkler M.E."/>
        </authorList>
    </citation>
    <scope>NUCLEOTIDE SEQUENCE</scope>
</reference>
<accession>A0A382K3J0</accession>
<dbReference type="EMBL" id="UINC01077475">
    <property type="protein sequence ID" value="SVC17637.1"/>
    <property type="molecule type" value="Genomic_DNA"/>
</dbReference>
<dbReference type="AlphaFoldDB" id="A0A382K3J0"/>
<name>A0A382K3J0_9ZZZZ</name>
<protein>
    <submittedName>
        <fullName evidence="1">Uncharacterized protein</fullName>
    </submittedName>
</protein>
<evidence type="ECO:0000313" key="1">
    <source>
        <dbReference type="EMBL" id="SVC17637.1"/>
    </source>
</evidence>
<organism evidence="1">
    <name type="scientific">marine metagenome</name>
    <dbReference type="NCBI Taxonomy" id="408172"/>
    <lineage>
        <taxon>unclassified sequences</taxon>
        <taxon>metagenomes</taxon>
        <taxon>ecological metagenomes</taxon>
    </lineage>
</organism>
<sequence length="347" mass="39094">MSVRRSSLLLGLCLATAAAGPFSPTEAAGFLFPAAAQQWVMPRTPDGHPDLQGNWNNKTLTPLQRPRDQGPVLTPDEIERIEGRRLAQVIDGSQASDPNRGPAPVIGQIGRSYNEIYYDRGDRVAIVNGEPRSSLITNPPNGRRPPLTSEAQRLQQERREFRGQFGGSDHPEIRNLTERCLLFFSSAGPPMLPNGAYNHNYTIVQTADYVMINAEVIHDTRIIRLGEPDPLPDHVRPWMGDSWGRWEGDVLVVETTNFYPGQTFQGIPPTDDFKVIERFTRIDEGTILYEFMIDDPSTYTQPWSGEVPFRKVDHLLYEYACHEGNYALANILTGARYMESQADQNRR</sequence>
<gene>
    <name evidence="1" type="ORF">METZ01_LOCUS270491</name>
</gene>
<proteinExistence type="predicted"/>